<keyword evidence="1" id="KW-0732">Signal</keyword>
<evidence type="ECO:0000313" key="4">
    <source>
        <dbReference type="Proteomes" id="UP000076871"/>
    </source>
</evidence>
<evidence type="ECO:0000256" key="1">
    <source>
        <dbReference type="SAM" id="SignalP"/>
    </source>
</evidence>
<dbReference type="PROSITE" id="PS50842">
    <property type="entry name" value="EXPANSIN_EG45"/>
    <property type="match status" value="1"/>
</dbReference>
<dbReference type="GeneID" id="63818477"/>
<feature type="chain" id="PRO_5007858919" evidence="1">
    <location>
        <begin position="23"/>
        <end position="228"/>
    </location>
</feature>
<dbReference type="Gene3D" id="2.40.40.10">
    <property type="entry name" value="RlpA-like domain"/>
    <property type="match status" value="1"/>
</dbReference>
<name>A0A165HWZ8_9APHY</name>
<dbReference type="Proteomes" id="UP000076871">
    <property type="component" value="Unassembled WGS sequence"/>
</dbReference>
<evidence type="ECO:0000259" key="2">
    <source>
        <dbReference type="PROSITE" id="PS50842"/>
    </source>
</evidence>
<dbReference type="SUPFAM" id="SSF50685">
    <property type="entry name" value="Barwin-like endoglucanases"/>
    <property type="match status" value="1"/>
</dbReference>
<sequence>MKSTYSLAVLVLASIVPNVASAKHAPLRRTEPANSNGYYQQPSDNSSFTEYSGCSTPACGETATGYTAAMNQLSFGAPSGDGEGDACGRCFRLTGTVDPYSPDYSGPFYSIVVKVTDLCPVEGNAVWCGQTTEDGTNEFDMPVHFDICEDTGGAGAFFPSVDCSEWSGSDGSSLWTGSCLSGESAAFWPDGTGCGNQGTAPSFGACISCAVYRHDLCSILRRWFFKAL</sequence>
<accession>A0A165HWZ8</accession>
<dbReference type="EMBL" id="KV427606">
    <property type="protein sequence ID" value="KZT12299.1"/>
    <property type="molecule type" value="Genomic_DNA"/>
</dbReference>
<feature type="domain" description="Expansin-like EG45" evidence="2">
    <location>
        <begin position="56"/>
        <end position="147"/>
    </location>
</feature>
<proteinExistence type="predicted"/>
<organism evidence="3 4">
    <name type="scientific">Laetiporus sulphureus 93-53</name>
    <dbReference type="NCBI Taxonomy" id="1314785"/>
    <lineage>
        <taxon>Eukaryota</taxon>
        <taxon>Fungi</taxon>
        <taxon>Dikarya</taxon>
        <taxon>Basidiomycota</taxon>
        <taxon>Agaricomycotina</taxon>
        <taxon>Agaricomycetes</taxon>
        <taxon>Polyporales</taxon>
        <taxon>Laetiporus</taxon>
    </lineage>
</organism>
<dbReference type="OrthoDB" id="5823761at2759"/>
<dbReference type="InterPro" id="IPR007112">
    <property type="entry name" value="Expansin/allergen_DPBB_dom"/>
</dbReference>
<feature type="signal peptide" evidence="1">
    <location>
        <begin position="1"/>
        <end position="22"/>
    </location>
</feature>
<dbReference type="Pfam" id="PF22514">
    <property type="entry name" value="EXPB1_D1"/>
    <property type="match status" value="1"/>
</dbReference>
<evidence type="ECO:0000313" key="3">
    <source>
        <dbReference type="EMBL" id="KZT12299.1"/>
    </source>
</evidence>
<dbReference type="RefSeq" id="XP_040769947.1">
    <property type="nucleotide sequence ID" value="XM_040901445.1"/>
</dbReference>
<dbReference type="InParanoid" id="A0A165HWZ8"/>
<dbReference type="GO" id="GO:0016787">
    <property type="term" value="F:hydrolase activity"/>
    <property type="evidence" value="ECO:0007669"/>
    <property type="project" value="UniProtKB-KW"/>
</dbReference>
<keyword evidence="3" id="KW-0378">Hydrolase</keyword>
<dbReference type="InterPro" id="IPR036908">
    <property type="entry name" value="RlpA-like_sf"/>
</dbReference>
<dbReference type="CDD" id="cd22278">
    <property type="entry name" value="DPBB_GH45_endoglucanase"/>
    <property type="match status" value="1"/>
</dbReference>
<gene>
    <name evidence="3" type="ORF">LAESUDRAFT_174393</name>
</gene>
<protein>
    <submittedName>
        <fullName evidence="3">Glycoside hydrolase family 45 protein</fullName>
    </submittedName>
</protein>
<dbReference type="AlphaFoldDB" id="A0A165HWZ8"/>
<reference evidence="3 4" key="1">
    <citation type="journal article" date="2016" name="Mol. Biol. Evol.">
        <title>Comparative Genomics of Early-Diverging Mushroom-Forming Fungi Provides Insights into the Origins of Lignocellulose Decay Capabilities.</title>
        <authorList>
            <person name="Nagy L.G."/>
            <person name="Riley R."/>
            <person name="Tritt A."/>
            <person name="Adam C."/>
            <person name="Daum C."/>
            <person name="Floudas D."/>
            <person name="Sun H."/>
            <person name="Yadav J.S."/>
            <person name="Pangilinan J."/>
            <person name="Larsson K.H."/>
            <person name="Matsuura K."/>
            <person name="Barry K."/>
            <person name="Labutti K."/>
            <person name="Kuo R."/>
            <person name="Ohm R.A."/>
            <person name="Bhattacharya S.S."/>
            <person name="Shirouzu T."/>
            <person name="Yoshinaga Y."/>
            <person name="Martin F.M."/>
            <person name="Grigoriev I.V."/>
            <person name="Hibbett D.S."/>
        </authorList>
    </citation>
    <scope>NUCLEOTIDE SEQUENCE [LARGE SCALE GENOMIC DNA]</scope>
    <source>
        <strain evidence="3 4">93-53</strain>
    </source>
</reference>
<keyword evidence="4" id="KW-1185">Reference proteome</keyword>
<dbReference type="STRING" id="1314785.A0A165HWZ8"/>